<dbReference type="Pfam" id="PF04578">
    <property type="entry name" value="DUF594"/>
    <property type="match status" value="1"/>
</dbReference>
<name>A0AAQ3UM26_PASNO</name>
<dbReference type="InterPro" id="IPR025315">
    <property type="entry name" value="DUF4220"/>
</dbReference>
<feature type="transmembrane region" description="Helical" evidence="2">
    <location>
        <begin position="35"/>
        <end position="56"/>
    </location>
</feature>
<feature type="domain" description="DUF4220" evidence="3">
    <location>
        <begin position="71"/>
        <end position="180"/>
    </location>
</feature>
<accession>A0AAQ3UM26</accession>
<protein>
    <recommendedName>
        <fullName evidence="3">DUF4220 domain-containing protein</fullName>
    </recommendedName>
</protein>
<evidence type="ECO:0000259" key="3">
    <source>
        <dbReference type="Pfam" id="PF13968"/>
    </source>
</evidence>
<dbReference type="EMBL" id="CP144753">
    <property type="protein sequence ID" value="WVZ95088.1"/>
    <property type="molecule type" value="Genomic_DNA"/>
</dbReference>
<keyword evidence="2" id="KW-0812">Transmembrane</keyword>
<sequence>MSGGKSKSIEISKGRWWIYAKAWENKTAVQWWEEWQLRVLALCSLGVQCYLALFASARKANIWPLFRFFIWLAYVSGDTLAMYALAMLFNRQSKVHQHQYYLPQNVGNRDLEVLWAPILLMHLGGQINISAYNIEDNELWRRHILTALGQKLFTAAYLELKRILEGNRVCLFLLGERKLTQKIIEKVNLPGKNEGLFKDAWRLAQELMNRLTDEETRWKVIKDVWVEMLCFSAGRCRGYLHAKSIGSGGEYLNFVSLLMSHAGLETFAEKQQRMELWRTKDDRVRIATQRVQEAGDASNQPSTSGTSTTPQGIDPVMNREESATTQSAPKAVLDFCMDARLGAGREVTWTKPRRLDVE</sequence>
<feature type="transmembrane region" description="Helical" evidence="2">
    <location>
        <begin position="68"/>
        <end position="89"/>
    </location>
</feature>
<dbReference type="PANTHER" id="PTHR31325">
    <property type="entry name" value="OS01G0798800 PROTEIN-RELATED"/>
    <property type="match status" value="1"/>
</dbReference>
<gene>
    <name evidence="4" type="ORF">U9M48_040893</name>
</gene>
<keyword evidence="2" id="KW-0472">Membrane</keyword>
<dbReference type="Proteomes" id="UP001341281">
    <property type="component" value="Chromosome 09"/>
</dbReference>
<reference evidence="4 5" key="1">
    <citation type="submission" date="2024-02" db="EMBL/GenBank/DDBJ databases">
        <title>High-quality chromosome-scale genome assembly of Pensacola bahiagrass (Paspalum notatum Flugge var. saurae).</title>
        <authorList>
            <person name="Vega J.M."/>
            <person name="Podio M."/>
            <person name="Orjuela J."/>
            <person name="Siena L.A."/>
            <person name="Pessino S.C."/>
            <person name="Combes M.C."/>
            <person name="Mariac C."/>
            <person name="Albertini E."/>
            <person name="Pupilli F."/>
            <person name="Ortiz J.P.A."/>
            <person name="Leblanc O."/>
        </authorList>
    </citation>
    <scope>NUCLEOTIDE SEQUENCE [LARGE SCALE GENOMIC DNA]</scope>
    <source>
        <strain evidence="4">R1</strain>
        <tissue evidence="4">Leaf</tissue>
    </source>
</reference>
<dbReference type="AlphaFoldDB" id="A0AAQ3UM26"/>
<evidence type="ECO:0000313" key="4">
    <source>
        <dbReference type="EMBL" id="WVZ95088.1"/>
    </source>
</evidence>
<organism evidence="4 5">
    <name type="scientific">Paspalum notatum var. saurae</name>
    <dbReference type="NCBI Taxonomy" id="547442"/>
    <lineage>
        <taxon>Eukaryota</taxon>
        <taxon>Viridiplantae</taxon>
        <taxon>Streptophyta</taxon>
        <taxon>Embryophyta</taxon>
        <taxon>Tracheophyta</taxon>
        <taxon>Spermatophyta</taxon>
        <taxon>Magnoliopsida</taxon>
        <taxon>Liliopsida</taxon>
        <taxon>Poales</taxon>
        <taxon>Poaceae</taxon>
        <taxon>PACMAD clade</taxon>
        <taxon>Panicoideae</taxon>
        <taxon>Andropogonodae</taxon>
        <taxon>Paspaleae</taxon>
        <taxon>Paspalinae</taxon>
        <taxon>Paspalum</taxon>
    </lineage>
</organism>
<proteinExistence type="predicted"/>
<evidence type="ECO:0000256" key="1">
    <source>
        <dbReference type="SAM" id="MobiDB-lite"/>
    </source>
</evidence>
<feature type="compositionally biased region" description="Low complexity" evidence="1">
    <location>
        <begin position="298"/>
        <end position="312"/>
    </location>
</feature>
<feature type="non-terminal residue" evidence="4">
    <location>
        <position position="1"/>
    </location>
</feature>
<feature type="region of interest" description="Disordered" evidence="1">
    <location>
        <begin position="290"/>
        <end position="329"/>
    </location>
</feature>
<keyword evidence="2" id="KW-1133">Transmembrane helix</keyword>
<dbReference type="Pfam" id="PF13968">
    <property type="entry name" value="DUF4220"/>
    <property type="match status" value="1"/>
</dbReference>
<dbReference type="InterPro" id="IPR007658">
    <property type="entry name" value="DUF594"/>
</dbReference>
<keyword evidence="5" id="KW-1185">Reference proteome</keyword>
<evidence type="ECO:0000313" key="5">
    <source>
        <dbReference type="Proteomes" id="UP001341281"/>
    </source>
</evidence>
<evidence type="ECO:0000256" key="2">
    <source>
        <dbReference type="SAM" id="Phobius"/>
    </source>
</evidence>